<organism evidence="2 3">
    <name type="scientific">Pacificimonas flava</name>
    <dbReference type="NCBI Taxonomy" id="1234595"/>
    <lineage>
        <taxon>Bacteria</taxon>
        <taxon>Pseudomonadati</taxon>
        <taxon>Pseudomonadota</taxon>
        <taxon>Alphaproteobacteria</taxon>
        <taxon>Sphingomonadales</taxon>
        <taxon>Sphingosinicellaceae</taxon>
        <taxon>Pacificimonas</taxon>
    </lineage>
</organism>
<dbReference type="InterPro" id="IPR056490">
    <property type="entry name" value="Rcc01698_C"/>
</dbReference>
<dbReference type="Pfam" id="PF23666">
    <property type="entry name" value="Rcc01698_C"/>
    <property type="match status" value="1"/>
</dbReference>
<dbReference type="AlphaFoldDB" id="A0A219B4P0"/>
<keyword evidence="3" id="KW-1185">Reference proteome</keyword>
<feature type="domain" description="Rcc01698-like C-terminal" evidence="1">
    <location>
        <begin position="100"/>
        <end position="195"/>
    </location>
</feature>
<reference evidence="3" key="1">
    <citation type="submission" date="2017-05" db="EMBL/GenBank/DDBJ databases">
        <authorList>
            <person name="Lin X."/>
        </authorList>
    </citation>
    <scope>NUCLEOTIDE SEQUENCE [LARGE SCALE GENOMIC DNA]</scope>
    <source>
        <strain evidence="3">JLT2012</strain>
    </source>
</reference>
<name>A0A219B4P0_9SPHN</name>
<evidence type="ECO:0000313" key="3">
    <source>
        <dbReference type="Proteomes" id="UP000198462"/>
    </source>
</evidence>
<protein>
    <recommendedName>
        <fullName evidence="1">Rcc01698-like C-terminal domain-containing protein</fullName>
    </recommendedName>
</protein>
<evidence type="ECO:0000313" key="2">
    <source>
        <dbReference type="EMBL" id="OWV33241.1"/>
    </source>
</evidence>
<accession>A0A219B4P0</accession>
<dbReference type="OrthoDB" id="8445115at2"/>
<comment type="caution">
    <text evidence="2">The sequence shown here is derived from an EMBL/GenBank/DDBJ whole genome shotgun (WGS) entry which is preliminary data.</text>
</comment>
<proteinExistence type="predicted"/>
<dbReference type="EMBL" id="NFZT01000001">
    <property type="protein sequence ID" value="OWV33241.1"/>
    <property type="molecule type" value="Genomic_DNA"/>
</dbReference>
<dbReference type="Proteomes" id="UP000198462">
    <property type="component" value="Unassembled WGS sequence"/>
</dbReference>
<gene>
    <name evidence="2" type="ORF">B5C34_07070</name>
</gene>
<evidence type="ECO:0000259" key="1">
    <source>
        <dbReference type="Pfam" id="PF23666"/>
    </source>
</evidence>
<sequence>MEVAELVGSLLQVELKRRAARGAGPASADGGTAQLPVDLPQGATDLLAFELPALSHEDSNVPLVYLATGGESDGWRYAQLLMSRDGGATWQPAGASSRRAQIGELTAPLPSGEASLWDEGSRLIVELLDPRPLRRRARSVVLDGANLALVGDELLQFRTVRQLSERGWELSGLLRGRRGTEGAARRTKEAGERFVLLEGNAPAAISLALEDVGRTLLFKAVGPADVAADVQPVGLQVSGRRLLPLSPVHLRASLASDQSVHLSWVRRSRRGYAWLDHVEAPLAEDFEEYEVSAQGAGGHRTWRTGSTTFVLAGEAAAALAPDGHLVLSVRQLSSSVGPGPGAKLTLTLVND</sequence>